<dbReference type="PATRIC" id="fig|634498.28.peg.1606"/>
<dbReference type="Pfam" id="PF04020">
    <property type="entry name" value="Phage_holin_4_2"/>
    <property type="match status" value="1"/>
</dbReference>
<reference evidence="3 4" key="1">
    <citation type="journal article" date="2010" name="PLoS ONE">
        <title>The genome sequence of the rumen methanogen Methanobrevibacter ruminantium reveals new possibilities for controlling ruminant methane emissions.</title>
        <authorList>
            <person name="Leahy S.C."/>
            <person name="Kelly W.J."/>
            <person name="Altermann E."/>
            <person name="Ronimus R.S."/>
            <person name="Yeoman C.J."/>
            <person name="Pacheco D.M."/>
            <person name="Li D."/>
            <person name="Kong Z."/>
            <person name="McTavish S."/>
            <person name="Sang C."/>
            <person name="Lambie S.C."/>
            <person name="Janssen P.H."/>
            <person name="Dey D."/>
            <person name="Attwood G.T."/>
        </authorList>
    </citation>
    <scope>NUCLEOTIDE SEQUENCE [LARGE SCALE GENOMIC DNA]</scope>
    <source>
        <strain evidence="4">ATCC 35063 / DSM 1093 / JCM 13430 / OCM 146 / M1</strain>
    </source>
</reference>
<keyword evidence="2" id="KW-0472">Membrane</keyword>
<gene>
    <name evidence="3" type="ordered locus">mru_1605</name>
</gene>
<keyword evidence="2" id="KW-1133">Transmembrane helix</keyword>
<dbReference type="InterPro" id="IPR017850">
    <property type="entry name" value="Alkaline_phosphatase_core_sf"/>
</dbReference>
<accession>D3E4R1</accession>
<feature type="transmembrane region" description="Helical" evidence="2">
    <location>
        <begin position="101"/>
        <end position="123"/>
    </location>
</feature>
<evidence type="ECO:0000313" key="4">
    <source>
        <dbReference type="Proteomes" id="UP000008680"/>
    </source>
</evidence>
<dbReference type="Pfam" id="PF01663">
    <property type="entry name" value="Phosphodiest"/>
    <property type="match status" value="1"/>
</dbReference>
<dbReference type="eggNOG" id="arCOG09731">
    <property type="taxonomic scope" value="Archaea"/>
</dbReference>
<dbReference type="GeneID" id="8771264"/>
<feature type="transmembrane region" description="Helical" evidence="2">
    <location>
        <begin position="287"/>
        <end position="309"/>
    </location>
</feature>
<dbReference type="SUPFAM" id="SSF58113">
    <property type="entry name" value="Apolipoprotein A-I"/>
    <property type="match status" value="1"/>
</dbReference>
<dbReference type="RefSeq" id="WP_012956404.1">
    <property type="nucleotide sequence ID" value="NC_013790.1"/>
</dbReference>
<name>D3E4R1_METRM</name>
<keyword evidence="4" id="KW-1185">Reference proteome</keyword>
<evidence type="ECO:0000256" key="1">
    <source>
        <dbReference type="SAM" id="Coils"/>
    </source>
</evidence>
<dbReference type="SUPFAM" id="SSF53649">
    <property type="entry name" value="Alkaline phosphatase-like"/>
    <property type="match status" value="1"/>
</dbReference>
<dbReference type="Gene3D" id="3.40.720.10">
    <property type="entry name" value="Alkaline Phosphatase, subunit A"/>
    <property type="match status" value="1"/>
</dbReference>
<keyword evidence="2" id="KW-0812">Transmembrane</keyword>
<feature type="transmembrane region" description="Helical" evidence="2">
    <location>
        <begin position="44"/>
        <end position="62"/>
    </location>
</feature>
<protein>
    <submittedName>
        <fullName evidence="3">Uncharacterized protein</fullName>
    </submittedName>
</protein>
<dbReference type="Proteomes" id="UP000008680">
    <property type="component" value="Chromosome"/>
</dbReference>
<organism evidence="3 4">
    <name type="scientific">Methanobrevibacter ruminantium (strain ATCC 35063 / DSM 1093 / JCM 13430 / OCM 146 / M1)</name>
    <name type="common">Methanobacterium ruminantium</name>
    <dbReference type="NCBI Taxonomy" id="634498"/>
    <lineage>
        <taxon>Archaea</taxon>
        <taxon>Methanobacteriati</taxon>
        <taxon>Methanobacteriota</taxon>
        <taxon>Methanomada group</taxon>
        <taxon>Methanobacteria</taxon>
        <taxon>Methanobacteriales</taxon>
        <taxon>Methanobacteriaceae</taxon>
        <taxon>Methanobrevibacter</taxon>
    </lineage>
</organism>
<dbReference type="HOGENOM" id="CLU_014010_0_0_2"/>
<evidence type="ECO:0000256" key="2">
    <source>
        <dbReference type="SAM" id="Phobius"/>
    </source>
</evidence>
<feature type="transmembrane region" description="Helical" evidence="2">
    <location>
        <begin position="69"/>
        <end position="89"/>
    </location>
</feature>
<feature type="coiled-coil region" evidence="1">
    <location>
        <begin position="473"/>
        <end position="566"/>
    </location>
</feature>
<proteinExistence type="predicted"/>
<dbReference type="InterPro" id="IPR007165">
    <property type="entry name" value="Phage_holin_4_2"/>
</dbReference>
<dbReference type="Gene3D" id="1.20.120.20">
    <property type="entry name" value="Apolipoprotein"/>
    <property type="match status" value="1"/>
</dbReference>
<sequence>MINRLRKDFGRIIKLIIFLILEVILFFAITQTFGGIIIPDLKTAFAIIIALSILNALLWPTITYLSLRFIVLTLGFGTFLIDGVLLYIISLFIPGVSINGIALFSIPLLIGLISSMLSIILNIDDDYTYYRYILEKEMKVIHRNIPKKEGFLFLEIDGLSYRIIKEALDNGDMPTLKSWIDKGSHRLISWETDLSSQTSSSQAGILHGNNNNIPAFRWVEKDHENRIISSNGRTDSKLIEKRISNGKGLLSLNGASRSNLFSGDAKDHLLTFSRFSDSESINSNSWFYLYSTPYVIARILVLFIFDMIMELLSRVRHLFKNIQPRLKWRGLKYFVARAGTNVVLREATTFTLIGDVFAGEHNVIYATYMGYDEIAHHSGIEDFDSFYSLRQIDKQFKHIENAINNSNRDYKIIVLSDHGQSNGPSFKQKFDISLNDLLSEFLPENITVHSILHSNDDHFSKEFSINHLGSENLEKLDKRVENTKEKLDIKIDNTKEKLDHRIDNTKEKLDHRIDNTKEKLDHRIDNTKEKIDTTKEKLDHRIDNTKEKIDTTKEKLDHRIDNTKERIDSNLDYTKEKINTSFDGELINTWDKLIKFKNKSSNKAFLDKLRKKRTLINNDEPIIDRINNVSEDLSEDLEVNIELSKEKITSDKAAQTIVLSSGNLGLIYFTDWSNRMSYEQIEDAFPGLINQLASHDGIGFVMVKSDIYGTLVFSNDNLFYLESEEYVGENFLDKFGKNTVQKLKRTDKFAHVPDILVNSEYNMETNEVYAFEELIGSHGGIGGTQQYPFILCPSNWESEEIFGAENVYKFFMKEINKSWNQSKNK</sequence>
<dbReference type="InterPro" id="IPR002591">
    <property type="entry name" value="Phosphodiest/P_Trfase"/>
</dbReference>
<dbReference type="OrthoDB" id="82412at2157"/>
<feature type="transmembrane region" description="Helical" evidence="2">
    <location>
        <begin position="12"/>
        <end position="38"/>
    </location>
</feature>
<dbReference type="AlphaFoldDB" id="D3E4R1"/>
<keyword evidence="1" id="KW-0175">Coiled coil</keyword>
<dbReference type="EMBL" id="CP001719">
    <property type="protein sequence ID" value="ADC47455.1"/>
    <property type="molecule type" value="Genomic_DNA"/>
</dbReference>
<evidence type="ECO:0000313" key="3">
    <source>
        <dbReference type="EMBL" id="ADC47455.1"/>
    </source>
</evidence>
<dbReference type="KEGG" id="mru:mru_1605"/>